<evidence type="ECO:0000313" key="3">
    <source>
        <dbReference type="Proteomes" id="UP000503447"/>
    </source>
</evidence>
<name>A0A6M5YVS3_9BACT</name>
<evidence type="ECO:0000313" key="2">
    <source>
        <dbReference type="EMBL" id="QJW97401.1"/>
    </source>
</evidence>
<sequence>MTVVITLRVMSPDPHGSVVSDKPPIPADVTLRSKTPNIRPFRQRFSS</sequence>
<dbReference type="EMBL" id="CP053452">
    <property type="protein sequence ID" value="QJW97401.1"/>
    <property type="molecule type" value="Genomic_DNA"/>
</dbReference>
<keyword evidence="3" id="KW-1185">Reference proteome</keyword>
<accession>A0A6M5YVS3</accession>
<dbReference type="KEGG" id="ftj:FTUN_4975"/>
<evidence type="ECO:0000256" key="1">
    <source>
        <dbReference type="SAM" id="MobiDB-lite"/>
    </source>
</evidence>
<organism evidence="2 3">
    <name type="scientific">Frigoriglobus tundricola</name>
    <dbReference type="NCBI Taxonomy" id="2774151"/>
    <lineage>
        <taxon>Bacteria</taxon>
        <taxon>Pseudomonadati</taxon>
        <taxon>Planctomycetota</taxon>
        <taxon>Planctomycetia</taxon>
        <taxon>Gemmatales</taxon>
        <taxon>Gemmataceae</taxon>
        <taxon>Frigoriglobus</taxon>
    </lineage>
</organism>
<protein>
    <submittedName>
        <fullName evidence="2">Uncharacterized protein</fullName>
    </submittedName>
</protein>
<dbReference type="Proteomes" id="UP000503447">
    <property type="component" value="Chromosome"/>
</dbReference>
<dbReference type="AlphaFoldDB" id="A0A6M5YVS3"/>
<gene>
    <name evidence="2" type="ORF">FTUN_4975</name>
</gene>
<reference evidence="3" key="1">
    <citation type="submission" date="2020-05" db="EMBL/GenBank/DDBJ databases">
        <title>Frigoriglobus tundricola gen. nov., sp. nov., a psychrotolerant cellulolytic planctomycete of the family Gemmataceae with two divergent copies of 16S rRNA gene.</title>
        <authorList>
            <person name="Kulichevskaya I.S."/>
            <person name="Ivanova A.A."/>
            <person name="Naumoff D.G."/>
            <person name="Beletsky A.V."/>
            <person name="Rijpstra W.I.C."/>
            <person name="Sinninghe Damste J.S."/>
            <person name="Mardanov A.V."/>
            <person name="Ravin N.V."/>
            <person name="Dedysh S.N."/>
        </authorList>
    </citation>
    <scope>NUCLEOTIDE SEQUENCE [LARGE SCALE GENOMIC DNA]</scope>
    <source>
        <strain evidence="3">PL17</strain>
    </source>
</reference>
<proteinExistence type="predicted"/>
<feature type="region of interest" description="Disordered" evidence="1">
    <location>
        <begin position="14"/>
        <end position="47"/>
    </location>
</feature>